<reference evidence="3" key="1">
    <citation type="journal article" date="2019" name="Int. J. Syst. Evol. Microbiol.">
        <title>The Global Catalogue of Microorganisms (GCM) 10K type strain sequencing project: providing services to taxonomists for standard genome sequencing and annotation.</title>
        <authorList>
            <consortium name="The Broad Institute Genomics Platform"/>
            <consortium name="The Broad Institute Genome Sequencing Center for Infectious Disease"/>
            <person name="Wu L."/>
            <person name="Ma J."/>
        </authorList>
    </citation>
    <scope>NUCLEOTIDE SEQUENCE [LARGE SCALE GENOMIC DNA]</scope>
    <source>
        <strain evidence="3">JCM 4087</strain>
    </source>
</reference>
<sequence length="379" mass="40305">MSGTSADGIDVALVRIRDGEDGFSKLRLLAHEAFPYPAGLRRAVLAAMNASATSTAELARLNWRLGLAYAKAVRVAQERHQLKAALVGCHGQTLYHQATTQLYAGERFACTWQAGEASLIAAELGIPVVSNFRPADLAVGGQGAPLVPLLDYVLFRHATRGRVLQNIGGIANFTAIPPGANPQDTLAFDSGPGNMLIDALTLKLYSKTMDRNGRIAASGAVIAPVLKAALKHPFFRKAPPKSAGREEFGREYAAKFLADCRKISKRPADAVATATALTSTSIAEAYIRFSAKKMGGAKVDYIVSGGGARNRTLMRQLAERLQGHGCRIATIDSFGMPAQAKEAAAFALLAWQTWHQRPGNLPSATGATRPVILGQVSYA</sequence>
<keyword evidence="1 2" id="KW-0808">Transferase</keyword>
<dbReference type="EC" id="2.7.1.170" evidence="1"/>
<dbReference type="Proteomes" id="UP001596091">
    <property type="component" value="Unassembled WGS sequence"/>
</dbReference>
<comment type="function">
    <text evidence="1">Catalyzes the specific phosphorylation of 1,6-anhydro-N-acetylmuramic acid (anhMurNAc) with the simultaneous cleavage of the 1,6-anhydro ring, generating MurNAc-6-P. Is required for the utilization of anhMurNAc either imported from the medium or derived from its own cell wall murein, and thus plays a role in cell wall recycling.</text>
</comment>
<comment type="pathway">
    <text evidence="1">Amino-sugar metabolism; 1,6-anhydro-N-acetylmuramate degradation.</text>
</comment>
<keyword evidence="1" id="KW-0119">Carbohydrate metabolism</keyword>
<keyword evidence="1 2" id="KW-0418">Kinase</keyword>
<name>A0ABW1ELA7_9BACT</name>
<dbReference type="Gene3D" id="3.30.420.40">
    <property type="match status" value="2"/>
</dbReference>
<evidence type="ECO:0000313" key="3">
    <source>
        <dbReference type="Proteomes" id="UP001596091"/>
    </source>
</evidence>
<keyword evidence="1" id="KW-0547">Nucleotide-binding</keyword>
<dbReference type="NCBIfam" id="NF007148">
    <property type="entry name" value="PRK09585.3-2"/>
    <property type="match status" value="1"/>
</dbReference>
<proteinExistence type="inferred from homology"/>
<evidence type="ECO:0000313" key="2">
    <source>
        <dbReference type="EMBL" id="MFC5864810.1"/>
    </source>
</evidence>
<keyword evidence="3" id="KW-1185">Reference proteome</keyword>
<comment type="pathway">
    <text evidence="1">Cell wall biogenesis; peptidoglycan recycling.</text>
</comment>
<comment type="similarity">
    <text evidence="1">Belongs to the anhydro-N-acetylmuramic acid kinase family.</text>
</comment>
<comment type="catalytic activity">
    <reaction evidence="1">
        <text>1,6-anhydro-N-acetyl-beta-muramate + ATP + H2O = N-acetyl-D-muramate 6-phosphate + ADP + H(+)</text>
        <dbReference type="Rhea" id="RHEA:24952"/>
        <dbReference type="ChEBI" id="CHEBI:15377"/>
        <dbReference type="ChEBI" id="CHEBI:15378"/>
        <dbReference type="ChEBI" id="CHEBI:30616"/>
        <dbReference type="ChEBI" id="CHEBI:58690"/>
        <dbReference type="ChEBI" id="CHEBI:58722"/>
        <dbReference type="ChEBI" id="CHEBI:456216"/>
        <dbReference type="EC" id="2.7.1.170"/>
    </reaction>
</comment>
<dbReference type="InterPro" id="IPR043129">
    <property type="entry name" value="ATPase_NBD"/>
</dbReference>
<dbReference type="Pfam" id="PF03702">
    <property type="entry name" value="AnmK"/>
    <property type="match status" value="1"/>
</dbReference>
<evidence type="ECO:0000256" key="1">
    <source>
        <dbReference type="HAMAP-Rule" id="MF_01270"/>
    </source>
</evidence>
<gene>
    <name evidence="1" type="primary">anmK</name>
    <name evidence="2" type="ORF">ACFPT7_21055</name>
</gene>
<keyword evidence="1" id="KW-0067">ATP-binding</keyword>
<dbReference type="CDD" id="cd24050">
    <property type="entry name" value="ASKHA_NBD_ANMK"/>
    <property type="match status" value="1"/>
</dbReference>
<organism evidence="2 3">
    <name type="scientific">Acidicapsa dinghuensis</name>
    <dbReference type="NCBI Taxonomy" id="2218256"/>
    <lineage>
        <taxon>Bacteria</taxon>
        <taxon>Pseudomonadati</taxon>
        <taxon>Acidobacteriota</taxon>
        <taxon>Terriglobia</taxon>
        <taxon>Terriglobales</taxon>
        <taxon>Acidobacteriaceae</taxon>
        <taxon>Acidicapsa</taxon>
    </lineage>
</organism>
<dbReference type="HAMAP" id="MF_01270">
    <property type="entry name" value="AnhMurNAc_kinase"/>
    <property type="match status" value="1"/>
</dbReference>
<dbReference type="InterPro" id="IPR005338">
    <property type="entry name" value="Anhydro_N_Ac-Mur_kinase"/>
</dbReference>
<dbReference type="RefSeq" id="WP_263332501.1">
    <property type="nucleotide sequence ID" value="NZ_JAGSYH010000001.1"/>
</dbReference>
<accession>A0ABW1ELA7</accession>
<feature type="binding site" evidence="1">
    <location>
        <begin position="3"/>
        <end position="10"/>
    </location>
    <ligand>
        <name>ATP</name>
        <dbReference type="ChEBI" id="CHEBI:30616"/>
    </ligand>
</feature>
<dbReference type="PANTHER" id="PTHR30605">
    <property type="entry name" value="ANHYDRO-N-ACETYLMURAMIC ACID KINASE"/>
    <property type="match status" value="1"/>
</dbReference>
<dbReference type="EMBL" id="JBHSPH010000010">
    <property type="protein sequence ID" value="MFC5864810.1"/>
    <property type="molecule type" value="Genomic_DNA"/>
</dbReference>
<protein>
    <recommendedName>
        <fullName evidence="1">Anhydro-N-acetylmuramic acid kinase</fullName>
        <ecNumber evidence="1">2.7.1.170</ecNumber>
    </recommendedName>
    <alternativeName>
        <fullName evidence="1">AnhMurNAc kinase</fullName>
    </alternativeName>
</protein>
<dbReference type="PANTHER" id="PTHR30605:SF0">
    <property type="entry name" value="ANHYDRO-N-ACETYLMURAMIC ACID KINASE"/>
    <property type="match status" value="1"/>
</dbReference>
<dbReference type="SUPFAM" id="SSF53067">
    <property type="entry name" value="Actin-like ATPase domain"/>
    <property type="match status" value="1"/>
</dbReference>
<dbReference type="GO" id="GO:0016301">
    <property type="term" value="F:kinase activity"/>
    <property type="evidence" value="ECO:0007669"/>
    <property type="project" value="UniProtKB-KW"/>
</dbReference>
<comment type="caution">
    <text evidence="2">The sequence shown here is derived from an EMBL/GenBank/DDBJ whole genome shotgun (WGS) entry which is preliminary data.</text>
</comment>